<evidence type="ECO:0000256" key="4">
    <source>
        <dbReference type="SAM" id="SignalP"/>
    </source>
</evidence>
<reference evidence="6" key="2">
    <citation type="submission" date="2025-08" db="UniProtKB">
        <authorList>
            <consortium name="Ensembl"/>
        </authorList>
    </citation>
    <scope>IDENTIFICATION</scope>
</reference>
<keyword evidence="7" id="KW-1185">Reference proteome</keyword>
<evidence type="ECO:0000259" key="5">
    <source>
        <dbReference type="SMART" id="SM00409"/>
    </source>
</evidence>
<dbReference type="GeneTree" id="ENSGT00950000182977"/>
<dbReference type="AlphaFoldDB" id="A0A8C9UXP9"/>
<keyword evidence="3" id="KW-0472">Membrane</keyword>
<dbReference type="Pfam" id="PF07686">
    <property type="entry name" value="V-set"/>
    <property type="match status" value="1"/>
</dbReference>
<feature type="chain" id="PRO_5034086238" description="Immunoglobulin domain-containing protein" evidence="4">
    <location>
        <begin position="20"/>
        <end position="146"/>
    </location>
</feature>
<dbReference type="OrthoDB" id="8959642at2759"/>
<dbReference type="SUPFAM" id="SSF48726">
    <property type="entry name" value="Immunoglobulin"/>
    <property type="match status" value="1"/>
</dbReference>
<comment type="subcellular location">
    <subcellularLocation>
        <location evidence="1">Membrane</location>
    </subcellularLocation>
</comment>
<evidence type="ECO:0000256" key="2">
    <source>
        <dbReference type="ARBA" id="ARBA00022692"/>
    </source>
</evidence>
<dbReference type="InterPro" id="IPR036179">
    <property type="entry name" value="Ig-like_dom_sf"/>
</dbReference>
<dbReference type="GO" id="GO:0004888">
    <property type="term" value="F:transmembrane signaling receptor activity"/>
    <property type="evidence" value="ECO:0007669"/>
    <property type="project" value="TreeGrafter"/>
</dbReference>
<organism evidence="6 7">
    <name type="scientific">Scleropages formosus</name>
    <name type="common">Asian bonytongue</name>
    <name type="synonym">Osteoglossum formosum</name>
    <dbReference type="NCBI Taxonomy" id="113540"/>
    <lineage>
        <taxon>Eukaryota</taxon>
        <taxon>Metazoa</taxon>
        <taxon>Chordata</taxon>
        <taxon>Craniata</taxon>
        <taxon>Vertebrata</taxon>
        <taxon>Euteleostomi</taxon>
        <taxon>Actinopterygii</taxon>
        <taxon>Neopterygii</taxon>
        <taxon>Teleostei</taxon>
        <taxon>Osteoglossocephala</taxon>
        <taxon>Osteoglossomorpha</taxon>
        <taxon>Osteoglossiformes</taxon>
        <taxon>Osteoglossidae</taxon>
        <taxon>Scleropages</taxon>
    </lineage>
</organism>
<sequence length="146" mass="16782">MALIFFLLIFFAELSENNSMEMFRYLRAQSGESVTVPCFYDLEYKHHVKYWCKGFTRSSCTVMARSDSTQAEGKMSVTDDPAHLVILVTMRDLQVKDTDWYWCGAEISGAVDDSACLYLNVVSGKMMIHFYDFMTNISDFLKPQST</sequence>
<dbReference type="InterPro" id="IPR013106">
    <property type="entry name" value="Ig_V-set"/>
</dbReference>
<proteinExistence type="predicted"/>
<dbReference type="SMART" id="SM00409">
    <property type="entry name" value="IG"/>
    <property type="match status" value="1"/>
</dbReference>
<name>A0A8C9UXP9_SCLFO</name>
<evidence type="ECO:0000313" key="7">
    <source>
        <dbReference type="Proteomes" id="UP000694397"/>
    </source>
</evidence>
<dbReference type="Ensembl" id="ENSSFOT00015003482.2">
    <property type="protein sequence ID" value="ENSSFOP00015003426.2"/>
    <property type="gene ID" value="ENSSFOG00015002245.2"/>
</dbReference>
<reference evidence="6 7" key="1">
    <citation type="submission" date="2019-04" db="EMBL/GenBank/DDBJ databases">
        <authorList>
            <consortium name="Wellcome Sanger Institute Data Sharing"/>
        </authorList>
    </citation>
    <scope>NUCLEOTIDE SEQUENCE [LARGE SCALE GENOMIC DNA]</scope>
</reference>
<dbReference type="CDD" id="cd05716">
    <property type="entry name" value="IgV_pIgR_like"/>
    <property type="match status" value="1"/>
</dbReference>
<accession>A0A8C9UXP9</accession>
<dbReference type="Gene3D" id="2.60.40.10">
    <property type="entry name" value="Immunoglobulins"/>
    <property type="match status" value="1"/>
</dbReference>
<evidence type="ECO:0000313" key="6">
    <source>
        <dbReference type="Ensembl" id="ENSSFOP00015003426.2"/>
    </source>
</evidence>
<dbReference type="Proteomes" id="UP000694397">
    <property type="component" value="Chromosome 9"/>
</dbReference>
<feature type="domain" description="Immunoglobulin" evidence="5">
    <location>
        <begin position="23"/>
        <end position="122"/>
    </location>
</feature>
<keyword evidence="2" id="KW-0812">Transmembrane</keyword>
<dbReference type="InterPro" id="IPR050671">
    <property type="entry name" value="CD300_family_receptors"/>
</dbReference>
<dbReference type="InterPro" id="IPR013783">
    <property type="entry name" value="Ig-like_fold"/>
</dbReference>
<dbReference type="GO" id="GO:0005886">
    <property type="term" value="C:plasma membrane"/>
    <property type="evidence" value="ECO:0007669"/>
    <property type="project" value="TreeGrafter"/>
</dbReference>
<dbReference type="PANTHER" id="PTHR11860:SF87">
    <property type="entry name" value="CMRF35-LIKE MOLECULE 8"/>
    <property type="match status" value="1"/>
</dbReference>
<feature type="signal peptide" evidence="4">
    <location>
        <begin position="1"/>
        <end position="19"/>
    </location>
</feature>
<keyword evidence="4" id="KW-0732">Signal</keyword>
<reference evidence="6" key="3">
    <citation type="submission" date="2025-09" db="UniProtKB">
        <authorList>
            <consortium name="Ensembl"/>
        </authorList>
    </citation>
    <scope>IDENTIFICATION</scope>
</reference>
<evidence type="ECO:0000256" key="3">
    <source>
        <dbReference type="ARBA" id="ARBA00023136"/>
    </source>
</evidence>
<evidence type="ECO:0000256" key="1">
    <source>
        <dbReference type="ARBA" id="ARBA00004370"/>
    </source>
</evidence>
<dbReference type="PANTHER" id="PTHR11860">
    <property type="entry name" value="POLYMERIC-IMMUNOGLOBULIN RECEPTOR"/>
    <property type="match status" value="1"/>
</dbReference>
<dbReference type="InterPro" id="IPR003599">
    <property type="entry name" value="Ig_sub"/>
</dbReference>
<protein>
    <recommendedName>
        <fullName evidence="5">Immunoglobulin domain-containing protein</fullName>
    </recommendedName>
</protein>